<dbReference type="Gene3D" id="2.60.120.10">
    <property type="entry name" value="Jelly Rolls"/>
    <property type="match status" value="1"/>
</dbReference>
<reference evidence="2 3" key="1">
    <citation type="submission" date="2019-04" db="EMBL/GenBank/DDBJ databases">
        <authorList>
            <person name="Li M."/>
            <person name="Gao C."/>
        </authorList>
    </citation>
    <scope>NUCLEOTIDE SEQUENCE [LARGE SCALE GENOMIC DNA]</scope>
    <source>
        <strain evidence="2 3">BGMRC 2031</strain>
    </source>
</reference>
<keyword evidence="3" id="KW-1185">Reference proteome</keyword>
<sequence length="194" mass="22351">MNGASLLTGLSGGEQAILTRLNDLPKQTRIYPQEDEAVSFYYLHSGLVGLYHMLENGKICLVRLFGPGDFFGYRSLFAGSGYHCSSRVQRTASVTRITPHHPQAFLAHYPQLHDYLFWRLAEDLGEAEKRLASMAYDKSRQRVLRSIQYLYRQWPGYEWTWREIAEYAGCETETAIRHSRRLKTEGLLPADFPD</sequence>
<dbReference type="Pfam" id="PF00027">
    <property type="entry name" value="cNMP_binding"/>
    <property type="match status" value="1"/>
</dbReference>
<feature type="domain" description="Cyclic nucleotide-binding" evidence="1">
    <location>
        <begin position="30"/>
        <end position="94"/>
    </location>
</feature>
<name>A0ABY2SFE2_9HYPH</name>
<accession>A0ABY2SFE2</accession>
<dbReference type="PROSITE" id="PS50042">
    <property type="entry name" value="CNMP_BINDING_3"/>
    <property type="match status" value="1"/>
</dbReference>
<evidence type="ECO:0000313" key="3">
    <source>
        <dbReference type="Proteomes" id="UP000305202"/>
    </source>
</evidence>
<gene>
    <name evidence="2" type="ORF">FCN80_23230</name>
</gene>
<dbReference type="SUPFAM" id="SSF51206">
    <property type="entry name" value="cAMP-binding domain-like"/>
    <property type="match status" value="1"/>
</dbReference>
<dbReference type="InterPro" id="IPR014710">
    <property type="entry name" value="RmlC-like_jellyroll"/>
</dbReference>
<organism evidence="2 3">
    <name type="scientific">Martelella alba</name>
    <dbReference type="NCBI Taxonomy" id="2590451"/>
    <lineage>
        <taxon>Bacteria</taxon>
        <taxon>Pseudomonadati</taxon>
        <taxon>Pseudomonadota</taxon>
        <taxon>Alphaproteobacteria</taxon>
        <taxon>Hyphomicrobiales</taxon>
        <taxon>Aurantimonadaceae</taxon>
        <taxon>Martelella</taxon>
    </lineage>
</organism>
<proteinExistence type="predicted"/>
<dbReference type="InterPro" id="IPR036390">
    <property type="entry name" value="WH_DNA-bd_sf"/>
</dbReference>
<evidence type="ECO:0000313" key="2">
    <source>
        <dbReference type="EMBL" id="TKI02995.1"/>
    </source>
</evidence>
<dbReference type="InterPro" id="IPR000595">
    <property type="entry name" value="cNMP-bd_dom"/>
</dbReference>
<dbReference type="EMBL" id="SZPQ01000055">
    <property type="protein sequence ID" value="TKI02995.1"/>
    <property type="molecule type" value="Genomic_DNA"/>
</dbReference>
<comment type="caution">
    <text evidence="2">The sequence shown here is derived from an EMBL/GenBank/DDBJ whole genome shotgun (WGS) entry which is preliminary data.</text>
</comment>
<dbReference type="SUPFAM" id="SSF46785">
    <property type="entry name" value="Winged helix' DNA-binding domain"/>
    <property type="match status" value="1"/>
</dbReference>
<dbReference type="Proteomes" id="UP000305202">
    <property type="component" value="Unassembled WGS sequence"/>
</dbReference>
<protein>
    <submittedName>
        <fullName evidence="2">Crp/Fnr family transcriptional regulator</fullName>
    </submittedName>
</protein>
<dbReference type="CDD" id="cd00038">
    <property type="entry name" value="CAP_ED"/>
    <property type="match status" value="1"/>
</dbReference>
<dbReference type="InterPro" id="IPR018490">
    <property type="entry name" value="cNMP-bd_dom_sf"/>
</dbReference>
<evidence type="ECO:0000259" key="1">
    <source>
        <dbReference type="PROSITE" id="PS50042"/>
    </source>
</evidence>